<feature type="signal peptide" evidence="7">
    <location>
        <begin position="1"/>
        <end position="18"/>
    </location>
</feature>
<dbReference type="PANTHER" id="PTHR47966:SF1">
    <property type="entry name" value="ASPARTYL PROTEINASE"/>
    <property type="match status" value="1"/>
</dbReference>
<keyword evidence="10" id="KW-1185">Reference proteome</keyword>
<name>A0A6H0XY63_9PEZI</name>
<keyword evidence="7" id="KW-0732">Signal</keyword>
<dbReference type="Pfam" id="PF00026">
    <property type="entry name" value="Asp"/>
    <property type="match status" value="1"/>
</dbReference>
<keyword evidence="3 5" id="KW-0064">Aspartyl protease</keyword>
<evidence type="ECO:0000256" key="5">
    <source>
        <dbReference type="RuleBase" id="RU000454"/>
    </source>
</evidence>
<feature type="compositionally biased region" description="Low complexity" evidence="6">
    <location>
        <begin position="125"/>
        <end position="150"/>
    </location>
</feature>
<proteinExistence type="inferred from homology"/>
<dbReference type="InterPro" id="IPR001461">
    <property type="entry name" value="Aspartic_peptidase_A1"/>
</dbReference>
<dbReference type="CDD" id="cd06097">
    <property type="entry name" value="Aspergillopepsin_like"/>
    <property type="match status" value="1"/>
</dbReference>
<comment type="similarity">
    <text evidence="1 5">Belongs to the peptidase A1 family.</text>
</comment>
<dbReference type="SUPFAM" id="SSF50630">
    <property type="entry name" value="Acid proteases"/>
    <property type="match status" value="1"/>
</dbReference>
<sequence length="647" mass="66941">MHFTSNFLVALLATSALAAPAPKKEHKLPQLAAFKVPSRARPNHNKNVDTYHEMSRAYAKFNLDLVLAKPLAVSPVKTHQARTFNLNLNIPTVELSTPVGDVDVPNVPQMVDNLLDGILPESKTKTSTKSAKQTTKPAKKTSTAAAVTSAAPPPRYSPASSYIAPPPVTTSSAETPISLSAAAESYAQSEPSVVVVSAVPETTSYVPETSYAAETSFAPESSAAAPATSSAAPETSSEAQVSSATPETSSAAPVSSYIPETSAAVPVSSAAPETSSAAAVTSSAAPTTLSTVIQPSFTFAPTTTEAFSTTAPASSTSQKVAATVQATPEQNQSEYLAPVTVGGQALTLNFDTGSADFWVFGSSLPATQYGTHTSFDSSKSSTWQSADGYTWKISYGDGSTASGTVGFDAVTIGGATATRQAVEVATQVSDTFAKDAANDGLVGLGWSSINTIKPTAQKTFFENIMADLQQPLFTADLRKDASGSYEFGTIDAAKYSGDIHYTGIDNSKGFWQFASTSYTINGQTYQNANAAPAIADTGTSIVLADNTAVSAYYNQVTGASVSSTAGGWIFPCSATLPEYGVAIGDSGFVATIPGSEMVYADLKDGTCFGGLQSNTGINYQIFGDVLLKQYFAVFNGGAKTFGIAKKA</sequence>
<feature type="chain" id="PRO_5026163857" description="Peptidase A1 domain-containing protein" evidence="7">
    <location>
        <begin position="19"/>
        <end position="647"/>
    </location>
</feature>
<protein>
    <recommendedName>
        <fullName evidence="8">Peptidase A1 domain-containing protein</fullName>
    </recommendedName>
</protein>
<dbReference type="InterPro" id="IPR033121">
    <property type="entry name" value="PEPTIDASE_A1"/>
</dbReference>
<feature type="region of interest" description="Disordered" evidence="6">
    <location>
        <begin position="222"/>
        <end position="255"/>
    </location>
</feature>
<dbReference type="Gene3D" id="2.40.70.10">
    <property type="entry name" value="Acid Proteases"/>
    <property type="match status" value="2"/>
</dbReference>
<evidence type="ECO:0000313" key="9">
    <source>
        <dbReference type="EMBL" id="QIW99692.1"/>
    </source>
</evidence>
<feature type="domain" description="Peptidase A1" evidence="8">
    <location>
        <begin position="335"/>
        <end position="644"/>
    </location>
</feature>
<dbReference type="EMBL" id="CP051141">
    <property type="protein sequence ID" value="QIW99692.1"/>
    <property type="molecule type" value="Genomic_DNA"/>
</dbReference>
<keyword evidence="4 5" id="KW-0378">Hydrolase</keyword>
<dbReference type="PROSITE" id="PS00141">
    <property type="entry name" value="ASP_PROTEASE"/>
    <property type="match status" value="1"/>
</dbReference>
<dbReference type="FunFam" id="2.40.70.10:FF:000026">
    <property type="entry name" value="Endothiapepsin"/>
    <property type="match status" value="1"/>
</dbReference>
<dbReference type="Proteomes" id="UP000503462">
    <property type="component" value="Chromosome 3"/>
</dbReference>
<gene>
    <name evidence="9" type="ORF">AMS68_005210</name>
</gene>
<evidence type="ECO:0000256" key="2">
    <source>
        <dbReference type="ARBA" id="ARBA00022670"/>
    </source>
</evidence>
<dbReference type="PANTHER" id="PTHR47966">
    <property type="entry name" value="BETA-SITE APP-CLEAVING ENZYME, ISOFORM A-RELATED"/>
    <property type="match status" value="1"/>
</dbReference>
<evidence type="ECO:0000256" key="3">
    <source>
        <dbReference type="ARBA" id="ARBA00022750"/>
    </source>
</evidence>
<dbReference type="InterPro" id="IPR021109">
    <property type="entry name" value="Peptidase_aspartic_dom_sf"/>
</dbReference>
<dbReference type="PROSITE" id="PS51767">
    <property type="entry name" value="PEPTIDASE_A1"/>
    <property type="match status" value="1"/>
</dbReference>
<feature type="region of interest" description="Disordered" evidence="6">
    <location>
        <begin position="121"/>
        <end position="172"/>
    </location>
</feature>
<evidence type="ECO:0000256" key="1">
    <source>
        <dbReference type="ARBA" id="ARBA00007447"/>
    </source>
</evidence>
<accession>A0A6H0XY63</accession>
<dbReference type="PRINTS" id="PR00792">
    <property type="entry name" value="PEPSIN"/>
</dbReference>
<dbReference type="GO" id="GO:0006508">
    <property type="term" value="P:proteolysis"/>
    <property type="evidence" value="ECO:0007669"/>
    <property type="project" value="UniProtKB-KW"/>
</dbReference>
<dbReference type="AlphaFoldDB" id="A0A6H0XY63"/>
<evidence type="ECO:0000256" key="7">
    <source>
        <dbReference type="SAM" id="SignalP"/>
    </source>
</evidence>
<evidence type="ECO:0000256" key="4">
    <source>
        <dbReference type="ARBA" id="ARBA00022801"/>
    </source>
</evidence>
<dbReference type="GO" id="GO:0004190">
    <property type="term" value="F:aspartic-type endopeptidase activity"/>
    <property type="evidence" value="ECO:0007669"/>
    <property type="project" value="UniProtKB-KW"/>
</dbReference>
<evidence type="ECO:0000256" key="6">
    <source>
        <dbReference type="SAM" id="MobiDB-lite"/>
    </source>
</evidence>
<evidence type="ECO:0000259" key="8">
    <source>
        <dbReference type="PROSITE" id="PS51767"/>
    </source>
</evidence>
<organism evidence="9 10">
    <name type="scientific">Peltaster fructicola</name>
    <dbReference type="NCBI Taxonomy" id="286661"/>
    <lineage>
        <taxon>Eukaryota</taxon>
        <taxon>Fungi</taxon>
        <taxon>Dikarya</taxon>
        <taxon>Ascomycota</taxon>
        <taxon>Pezizomycotina</taxon>
        <taxon>Dothideomycetes</taxon>
        <taxon>Dothideomycetes incertae sedis</taxon>
        <taxon>Peltaster</taxon>
    </lineage>
</organism>
<evidence type="ECO:0000313" key="10">
    <source>
        <dbReference type="Proteomes" id="UP000503462"/>
    </source>
</evidence>
<dbReference type="InterPro" id="IPR001969">
    <property type="entry name" value="Aspartic_peptidase_AS"/>
</dbReference>
<dbReference type="InterPro" id="IPR034163">
    <property type="entry name" value="Aspergillopepsin-like_cat_dom"/>
</dbReference>
<keyword evidence="2 5" id="KW-0645">Protease</keyword>
<reference evidence="9 10" key="1">
    <citation type="journal article" date="2016" name="Sci. Rep.">
        <title>Peltaster fructicola genome reveals evolution from an invasive phytopathogen to an ectophytic parasite.</title>
        <authorList>
            <person name="Xu C."/>
            <person name="Chen H."/>
            <person name="Gleason M.L."/>
            <person name="Xu J.R."/>
            <person name="Liu H."/>
            <person name="Zhang R."/>
            <person name="Sun G."/>
        </authorList>
    </citation>
    <scope>NUCLEOTIDE SEQUENCE [LARGE SCALE GENOMIC DNA]</scope>
    <source>
        <strain evidence="9 10">LNHT1506</strain>
    </source>
</reference>
<dbReference type="OrthoDB" id="2747330at2759"/>